<evidence type="ECO:0000256" key="1">
    <source>
        <dbReference type="ARBA" id="ARBA00003041"/>
    </source>
</evidence>
<dbReference type="PANTHER" id="PTHR34982">
    <property type="entry name" value="YOP PROTEINS TRANSLOCATION PROTEIN L"/>
    <property type="match status" value="1"/>
</dbReference>
<keyword evidence="11" id="KW-0282">Flagellum</keyword>
<evidence type="ECO:0000259" key="10">
    <source>
        <dbReference type="Pfam" id="PF02108"/>
    </source>
</evidence>
<keyword evidence="8" id="KW-0653">Protein transport</keyword>
<name>A0ABW0PCK1_9BURK</name>
<keyword evidence="11" id="KW-0969">Cilium</keyword>
<evidence type="ECO:0000256" key="5">
    <source>
        <dbReference type="ARBA" id="ARBA00022448"/>
    </source>
</evidence>
<dbReference type="InterPro" id="IPR051472">
    <property type="entry name" value="T3SS_Stator/FliH"/>
</dbReference>
<evidence type="ECO:0000313" key="12">
    <source>
        <dbReference type="Proteomes" id="UP001596031"/>
    </source>
</evidence>
<dbReference type="InterPro" id="IPR000563">
    <property type="entry name" value="Flag_FliH"/>
</dbReference>
<feature type="domain" description="Flagellar assembly protein FliH/Type III secretion system HrpE" evidence="10">
    <location>
        <begin position="98"/>
        <end position="214"/>
    </location>
</feature>
<accession>A0ABW0PCK1</accession>
<dbReference type="RefSeq" id="WP_379716530.1">
    <property type="nucleotide sequence ID" value="NZ_JBHSMS010000006.1"/>
</dbReference>
<comment type="similarity">
    <text evidence="3">Belongs to the FliH family.</text>
</comment>
<evidence type="ECO:0000256" key="2">
    <source>
        <dbReference type="ARBA" id="ARBA00004496"/>
    </source>
</evidence>
<dbReference type="InterPro" id="IPR018035">
    <property type="entry name" value="Flagellar_FliH/T3SS_HrpE"/>
</dbReference>
<protein>
    <recommendedName>
        <fullName evidence="4">Flagellar assembly protein FliH</fullName>
    </recommendedName>
</protein>
<organism evidence="11 12">
    <name type="scientific">Massilia jejuensis</name>
    <dbReference type="NCBI Taxonomy" id="648894"/>
    <lineage>
        <taxon>Bacteria</taxon>
        <taxon>Pseudomonadati</taxon>
        <taxon>Pseudomonadota</taxon>
        <taxon>Betaproteobacteria</taxon>
        <taxon>Burkholderiales</taxon>
        <taxon>Oxalobacteraceae</taxon>
        <taxon>Telluria group</taxon>
        <taxon>Massilia</taxon>
    </lineage>
</organism>
<comment type="caution">
    <text evidence="11">The sequence shown here is derived from an EMBL/GenBank/DDBJ whole genome shotgun (WGS) entry which is preliminary data.</text>
</comment>
<evidence type="ECO:0000256" key="3">
    <source>
        <dbReference type="ARBA" id="ARBA00006602"/>
    </source>
</evidence>
<gene>
    <name evidence="11" type="primary">fliH</name>
    <name evidence="11" type="ORF">ACFPOU_02210</name>
</gene>
<dbReference type="EMBL" id="JBHSMS010000006">
    <property type="protein sequence ID" value="MFC5509938.1"/>
    <property type="molecule type" value="Genomic_DNA"/>
</dbReference>
<evidence type="ECO:0000256" key="6">
    <source>
        <dbReference type="ARBA" id="ARBA00022490"/>
    </source>
</evidence>
<sequence>MKQFRPFHFPPLHQVRAANGTLSATGDEAHNGGTSQEDWDSALAAGYRQGQQDGYDAGYEAARAEGFARGQAEGIESGLEEGRAQALAHLDQIGKPVDATLKALKKLKSDFKAAQRKEVVDLVGKIARQVIRAELALQPTQLLALVDEALAAMPPARDTIEVLMNPEELKRVTELDPKRAKKWNLLADPSLIPGEIRVKAGDHEVDAGCQGRLAACMDQVQEALAVPEGQQA</sequence>
<keyword evidence="11" id="KW-0966">Cell projection</keyword>
<evidence type="ECO:0000313" key="11">
    <source>
        <dbReference type="EMBL" id="MFC5509938.1"/>
    </source>
</evidence>
<dbReference type="NCBIfam" id="NF009925">
    <property type="entry name" value="PRK13386.1"/>
    <property type="match status" value="1"/>
</dbReference>
<reference evidence="12" key="1">
    <citation type="journal article" date="2019" name="Int. J. Syst. Evol. Microbiol.">
        <title>The Global Catalogue of Microorganisms (GCM) 10K type strain sequencing project: providing services to taxonomists for standard genome sequencing and annotation.</title>
        <authorList>
            <consortium name="The Broad Institute Genomics Platform"/>
            <consortium name="The Broad Institute Genome Sequencing Center for Infectious Disease"/>
            <person name="Wu L."/>
            <person name="Ma J."/>
        </authorList>
    </citation>
    <scope>NUCLEOTIDE SEQUENCE [LARGE SCALE GENOMIC DNA]</scope>
    <source>
        <strain evidence="12">CCUG 38813</strain>
    </source>
</reference>
<dbReference type="Proteomes" id="UP001596031">
    <property type="component" value="Unassembled WGS sequence"/>
</dbReference>
<evidence type="ECO:0000256" key="9">
    <source>
        <dbReference type="ARBA" id="ARBA00023225"/>
    </source>
</evidence>
<evidence type="ECO:0000256" key="4">
    <source>
        <dbReference type="ARBA" id="ARBA00016507"/>
    </source>
</evidence>
<evidence type="ECO:0000256" key="7">
    <source>
        <dbReference type="ARBA" id="ARBA00022795"/>
    </source>
</evidence>
<evidence type="ECO:0000256" key="8">
    <source>
        <dbReference type="ARBA" id="ARBA00022927"/>
    </source>
</evidence>
<proteinExistence type="inferred from homology"/>
<dbReference type="PANTHER" id="PTHR34982:SF1">
    <property type="entry name" value="FLAGELLAR ASSEMBLY PROTEIN FLIH"/>
    <property type="match status" value="1"/>
</dbReference>
<keyword evidence="12" id="KW-1185">Reference proteome</keyword>
<comment type="subcellular location">
    <subcellularLocation>
        <location evidence="2">Cytoplasm</location>
    </subcellularLocation>
</comment>
<dbReference type="Pfam" id="PF02108">
    <property type="entry name" value="FliH"/>
    <property type="match status" value="1"/>
</dbReference>
<comment type="function">
    <text evidence="1">Needed for flagellar regrowth and assembly.</text>
</comment>
<keyword evidence="9" id="KW-1006">Bacterial flagellum protein export</keyword>
<keyword evidence="5" id="KW-0813">Transport</keyword>
<keyword evidence="7" id="KW-1005">Bacterial flagellum biogenesis</keyword>
<dbReference type="PRINTS" id="PR01003">
    <property type="entry name" value="FLGFLIH"/>
</dbReference>
<keyword evidence="6" id="KW-0963">Cytoplasm</keyword>